<dbReference type="InterPro" id="IPR011044">
    <property type="entry name" value="Quino_amine_DH_bsu"/>
</dbReference>
<sequence>MKYLGFLFVVGFLIIMGGCESKERDSNFNSFSRDSFKQHVKLSNPEEILFEETLNDPSAFFLMHDSVVVVQNQMHCDYIIELFSLNSKKLLAQLATKGSGPDEFNSCYCYVNSNSDSLFYLKDDGSYSFMFVNLDSTLKSQKLYIQKRFHYNPELHYYVEICPVDNQHYVGYHMWYLNDSTYNNNLPNALTKYYMDIKNIESSNVQNSMSKYRYFVASVNDVHLFKNPLNKQIWMADAHRDRIDIYNDSLQVVKTLSGPDNYSIKYSLQKSNSPIPFISFEGEKSYRSYSNWTFTDKYIYIIYEGINGGIYNIEDLQPVEVFKFDWNGNLICNYMLDRHVSTLSVDSHEKYLYCTSRKSFKDTPQFIRYKL</sequence>
<accession>A0A644XIK5</accession>
<dbReference type="Pfam" id="PF15869">
    <property type="entry name" value="TolB_like"/>
    <property type="match status" value="1"/>
</dbReference>
<dbReference type="AlphaFoldDB" id="A0A644XIK5"/>
<dbReference type="EMBL" id="VSSQ01002472">
    <property type="protein sequence ID" value="MPM15611.1"/>
    <property type="molecule type" value="Genomic_DNA"/>
</dbReference>
<comment type="caution">
    <text evidence="1">The sequence shown here is derived from an EMBL/GenBank/DDBJ whole genome shotgun (WGS) entry which is preliminary data.</text>
</comment>
<proteinExistence type="predicted"/>
<evidence type="ECO:0000313" key="1">
    <source>
        <dbReference type="EMBL" id="MPM15611.1"/>
    </source>
</evidence>
<dbReference type="PROSITE" id="PS51257">
    <property type="entry name" value="PROKAR_LIPOPROTEIN"/>
    <property type="match status" value="1"/>
</dbReference>
<organism evidence="1">
    <name type="scientific">bioreactor metagenome</name>
    <dbReference type="NCBI Taxonomy" id="1076179"/>
    <lineage>
        <taxon>unclassified sequences</taxon>
        <taxon>metagenomes</taxon>
        <taxon>ecological metagenomes</taxon>
    </lineage>
</organism>
<protein>
    <submittedName>
        <fullName evidence="1">Uncharacterized protein</fullName>
    </submittedName>
</protein>
<dbReference type="SUPFAM" id="SSF50969">
    <property type="entry name" value="YVTN repeat-like/Quinoprotein amine dehydrogenase"/>
    <property type="match status" value="1"/>
</dbReference>
<gene>
    <name evidence="1" type="ORF">SDC9_61982</name>
</gene>
<name>A0A644XIK5_9ZZZZ</name>
<reference evidence="1" key="1">
    <citation type="submission" date="2019-08" db="EMBL/GenBank/DDBJ databases">
        <authorList>
            <person name="Kucharzyk K."/>
            <person name="Murdoch R.W."/>
            <person name="Higgins S."/>
            <person name="Loffler F."/>
        </authorList>
    </citation>
    <scope>NUCLEOTIDE SEQUENCE</scope>
</reference>